<dbReference type="Proteomes" id="UP000837675">
    <property type="component" value="Unassembled WGS sequence"/>
</dbReference>
<name>A0A8S4BZM4_9ACAR</name>
<reference evidence="1" key="1">
    <citation type="submission" date="2021-06" db="EMBL/GenBank/DDBJ databases">
        <authorList>
            <person name="Nardi T."/>
            <person name="Nardi T."/>
        </authorList>
    </citation>
    <scope>NUCLEOTIDE SEQUENCE</scope>
</reference>
<sequence length="113" mass="13021">METKHIGRDDFKDLHEDLILIAIPRRRWGKSLNFDMLKMFLSVEVNQYGDPVKNNSNRVLFTGGKIVSRDGNTTHYSKLKIADVEDGKYMSHQGKYPVIAFPLKDIAAHYLQL</sequence>
<accession>A0A8S4BZM4</accession>
<proteinExistence type="predicted"/>
<protein>
    <recommendedName>
        <fullName evidence="3">AAA-ATPase-like domain-containing protein</fullName>
    </recommendedName>
</protein>
<comment type="caution">
    <text evidence="1">The sequence shown here is derived from an EMBL/GenBank/DDBJ whole genome shotgun (WGS) entry which is preliminary data.</text>
</comment>
<evidence type="ECO:0000313" key="1">
    <source>
        <dbReference type="EMBL" id="CAG7589183.1"/>
    </source>
</evidence>
<dbReference type="AlphaFoldDB" id="A0A8S4BZM4"/>
<evidence type="ECO:0000313" key="2">
    <source>
        <dbReference type="Proteomes" id="UP000837675"/>
    </source>
</evidence>
<gene>
    <name evidence="1" type="ORF">MHYMCMPASI_00104</name>
</gene>
<dbReference type="EMBL" id="CAJVAF010000029">
    <property type="protein sequence ID" value="CAG7589183.1"/>
    <property type="molecule type" value="Genomic_DNA"/>
</dbReference>
<keyword evidence="2" id="KW-1185">Reference proteome</keyword>
<organism evidence="1 2">
    <name type="scientific">Hyalomma marginatum</name>
    <dbReference type="NCBI Taxonomy" id="34627"/>
    <lineage>
        <taxon>Eukaryota</taxon>
        <taxon>Metazoa</taxon>
        <taxon>Ecdysozoa</taxon>
        <taxon>Arthropoda</taxon>
        <taxon>Chelicerata</taxon>
        <taxon>Arachnida</taxon>
        <taxon>Acari</taxon>
        <taxon>Parasitiformes</taxon>
        <taxon>Ixodida</taxon>
        <taxon>Ixodoidea</taxon>
        <taxon>Ixodidae</taxon>
        <taxon>Hyalomminae</taxon>
        <taxon>Hyalomma</taxon>
    </lineage>
</organism>
<evidence type="ECO:0008006" key="3">
    <source>
        <dbReference type="Google" id="ProtNLM"/>
    </source>
</evidence>